<proteinExistence type="predicted"/>
<evidence type="ECO:0000256" key="1">
    <source>
        <dbReference type="SAM" id="Coils"/>
    </source>
</evidence>
<dbReference type="Proteomes" id="UP001479436">
    <property type="component" value="Unassembled WGS sequence"/>
</dbReference>
<evidence type="ECO:0000256" key="2">
    <source>
        <dbReference type="SAM" id="MobiDB-lite"/>
    </source>
</evidence>
<feature type="region of interest" description="Disordered" evidence="2">
    <location>
        <begin position="300"/>
        <end position="330"/>
    </location>
</feature>
<name>A0ABR2X015_9FUNG</name>
<organism evidence="3 4">
    <name type="scientific">Basidiobolus ranarum</name>
    <dbReference type="NCBI Taxonomy" id="34480"/>
    <lineage>
        <taxon>Eukaryota</taxon>
        <taxon>Fungi</taxon>
        <taxon>Fungi incertae sedis</taxon>
        <taxon>Zoopagomycota</taxon>
        <taxon>Entomophthoromycotina</taxon>
        <taxon>Basidiobolomycetes</taxon>
        <taxon>Basidiobolales</taxon>
        <taxon>Basidiobolaceae</taxon>
        <taxon>Basidiobolus</taxon>
    </lineage>
</organism>
<feature type="coiled-coil region" evidence="1">
    <location>
        <begin position="358"/>
        <end position="420"/>
    </location>
</feature>
<sequence length="625" mass="74088">MSFGQWQGEPIVQVNLQEFQPEDLSPPGSPDPLYESWDSDRLRVKKEQKNFNEYNHFSQKEWSWDRLIKECTKLQKTNYDLELRNLVMQEQLFRSRADNVRELMKEYYTDKALIKELNEEREKQNKLVKDAQEEISKLKERLKKPCIMQHGMSEEEHHRYNLALKEEKALRKELSVLKERFNSRNNELQASQEESQRLCNAYNTLQSEFNEYKKESENRVNDIHSLNMKIENDFAQLKEQHADIINSMPATEDEVLALREMRDNAVEEWERCRQKLTEVQRQLSAQEKWIAKVQIEREQMENSRVHSCSDHTLTPETGSQEGSTLGPRDTDIEHYPHCRFRKNCELYKDQIAELNMQVIQYKLSYIKAENQIRELDSEIYAVRQKLAEAENISHILSGHMKELEEELENNERGNSESERSFRKEILRLEEELSVAMTNLYSKNPSIADMVTELQYLRSQAEDNISRSKSLKSQVAQEAINRMTAESKSKAMERELHDKYMDSIFMLEQDLENKDTEIVRLRRKLATFNSAQSSPSSPRDSLHYRRSLHDMKLAYSPPRDSLQYRKSFHDIKRSFTAPNYSKAHTDYEPQKSVLGDANFVREPASFLERVSRRYEDLRDTTNHMRI</sequence>
<keyword evidence="1" id="KW-0175">Coiled coil</keyword>
<keyword evidence="4" id="KW-1185">Reference proteome</keyword>
<protein>
    <submittedName>
        <fullName evidence="3">Uncharacterized protein</fullName>
    </submittedName>
</protein>
<feature type="compositionally biased region" description="Basic and acidic residues" evidence="2">
    <location>
        <begin position="300"/>
        <end position="309"/>
    </location>
</feature>
<feature type="coiled-coil region" evidence="1">
    <location>
        <begin position="114"/>
        <end position="215"/>
    </location>
</feature>
<comment type="caution">
    <text evidence="3">The sequence shown here is derived from an EMBL/GenBank/DDBJ whole genome shotgun (WGS) entry which is preliminary data.</text>
</comment>
<evidence type="ECO:0000313" key="3">
    <source>
        <dbReference type="EMBL" id="KAK9767120.1"/>
    </source>
</evidence>
<feature type="compositionally biased region" description="Polar residues" evidence="2">
    <location>
        <begin position="310"/>
        <end position="323"/>
    </location>
</feature>
<dbReference type="EMBL" id="JASJQH010000100">
    <property type="protein sequence ID" value="KAK9767120.1"/>
    <property type="molecule type" value="Genomic_DNA"/>
</dbReference>
<evidence type="ECO:0000313" key="4">
    <source>
        <dbReference type="Proteomes" id="UP001479436"/>
    </source>
</evidence>
<accession>A0ABR2X015</accession>
<gene>
    <name evidence="3" type="ORF">K7432_003312</name>
</gene>
<reference evidence="3 4" key="1">
    <citation type="submission" date="2023-04" db="EMBL/GenBank/DDBJ databases">
        <title>Genome of Basidiobolus ranarum AG-B5.</title>
        <authorList>
            <person name="Stajich J.E."/>
            <person name="Carter-House D."/>
            <person name="Gryganskyi A."/>
        </authorList>
    </citation>
    <scope>NUCLEOTIDE SEQUENCE [LARGE SCALE GENOMIC DNA]</scope>
    <source>
        <strain evidence="3 4">AG-B5</strain>
    </source>
</reference>